<gene>
    <name evidence="2" type="ORF">IPP15_14275</name>
</gene>
<feature type="transmembrane region" description="Helical" evidence="1">
    <location>
        <begin position="134"/>
        <end position="153"/>
    </location>
</feature>
<accession>A0A9D7XPV0</accession>
<evidence type="ECO:0000256" key="1">
    <source>
        <dbReference type="SAM" id="Phobius"/>
    </source>
</evidence>
<organism evidence="2 3">
    <name type="scientific">Candidatus Opimibacter skivensis</name>
    <dbReference type="NCBI Taxonomy" id="2982028"/>
    <lineage>
        <taxon>Bacteria</taxon>
        <taxon>Pseudomonadati</taxon>
        <taxon>Bacteroidota</taxon>
        <taxon>Saprospiria</taxon>
        <taxon>Saprospirales</taxon>
        <taxon>Saprospiraceae</taxon>
        <taxon>Candidatus Opimibacter</taxon>
    </lineage>
</organism>
<proteinExistence type="predicted"/>
<sequence length="218" mass="24091">MKAIANFFSIVFHPLLILTYMTLVLLWTNPFSFGYRHVAEADTLLIIVVMTTITLPGIAVLMMKMLGWIDTFRMETRQERIGPYIVAGILYLTLYLHVSKADFPTSIRVATLGVLIGLWACFLINNFMKVSAHAAGMGGLVALVALTKLKFGYDEAQIGFPGGVNLIVSIDYLLYGVIILAGIVCTSRLLLKAHESKEVYLGLMMGILGMVISYLILH</sequence>
<keyword evidence="1" id="KW-0472">Membrane</keyword>
<feature type="transmembrane region" description="Helical" evidence="1">
    <location>
        <begin position="7"/>
        <end position="28"/>
    </location>
</feature>
<comment type="caution">
    <text evidence="2">The sequence shown here is derived from an EMBL/GenBank/DDBJ whole genome shotgun (WGS) entry which is preliminary data.</text>
</comment>
<evidence type="ECO:0000313" key="2">
    <source>
        <dbReference type="EMBL" id="MBK9983530.1"/>
    </source>
</evidence>
<name>A0A9D7XPV0_9BACT</name>
<reference evidence="2 3" key="1">
    <citation type="submission" date="2020-10" db="EMBL/GenBank/DDBJ databases">
        <title>Connecting structure to function with the recovery of over 1000 high-quality activated sludge metagenome-assembled genomes encoding full-length rRNA genes using long-read sequencing.</title>
        <authorList>
            <person name="Singleton C.M."/>
            <person name="Petriglieri F."/>
            <person name="Kristensen J.M."/>
            <person name="Kirkegaard R.H."/>
            <person name="Michaelsen T.Y."/>
            <person name="Andersen M.H."/>
            <person name="Karst S.M."/>
            <person name="Dueholm M.S."/>
            <person name="Nielsen P.H."/>
            <person name="Albertsen M."/>
        </authorList>
    </citation>
    <scope>NUCLEOTIDE SEQUENCE [LARGE SCALE GENOMIC DNA]</scope>
    <source>
        <strain evidence="2">Ribe_18-Q3-R11-54_MAXAC.273</strain>
    </source>
</reference>
<feature type="transmembrane region" description="Helical" evidence="1">
    <location>
        <begin position="44"/>
        <end position="69"/>
    </location>
</feature>
<dbReference type="Proteomes" id="UP000808337">
    <property type="component" value="Unassembled WGS sequence"/>
</dbReference>
<dbReference type="AlphaFoldDB" id="A0A9D7XPV0"/>
<keyword evidence="1" id="KW-1133">Transmembrane helix</keyword>
<feature type="transmembrane region" description="Helical" evidence="1">
    <location>
        <begin position="198"/>
        <end position="217"/>
    </location>
</feature>
<evidence type="ECO:0000313" key="3">
    <source>
        <dbReference type="Proteomes" id="UP000808337"/>
    </source>
</evidence>
<feature type="transmembrane region" description="Helical" evidence="1">
    <location>
        <begin position="173"/>
        <end position="191"/>
    </location>
</feature>
<protein>
    <submittedName>
        <fullName evidence="2">Uncharacterized protein</fullName>
    </submittedName>
</protein>
<keyword evidence="1" id="KW-0812">Transmembrane</keyword>
<feature type="transmembrane region" description="Helical" evidence="1">
    <location>
        <begin position="81"/>
        <end position="98"/>
    </location>
</feature>
<feature type="transmembrane region" description="Helical" evidence="1">
    <location>
        <begin position="110"/>
        <end position="127"/>
    </location>
</feature>
<dbReference type="EMBL" id="JADKGY010000020">
    <property type="protein sequence ID" value="MBK9983530.1"/>
    <property type="molecule type" value="Genomic_DNA"/>
</dbReference>